<comment type="caution">
    <text evidence="6">Lacks conserved residue(s) required for the propagation of feature annotation.</text>
</comment>
<keyword evidence="5 6" id="KW-0234">DNA repair</keyword>
<dbReference type="Proteomes" id="UP000001732">
    <property type="component" value="Chromosome"/>
</dbReference>
<evidence type="ECO:0000256" key="1">
    <source>
        <dbReference type="ARBA" id="ARBA00022490"/>
    </source>
</evidence>
<dbReference type="Pfam" id="PF14520">
    <property type="entry name" value="HHH_5"/>
    <property type="match status" value="1"/>
</dbReference>
<keyword evidence="8" id="KW-0067">ATP-binding</keyword>
<dbReference type="InterPro" id="IPR010994">
    <property type="entry name" value="RuvA_2-like"/>
</dbReference>
<dbReference type="eggNOG" id="COG0632">
    <property type="taxonomic scope" value="Bacteria"/>
</dbReference>
<dbReference type="GO" id="GO:0003678">
    <property type="term" value="F:DNA helicase activity"/>
    <property type="evidence" value="ECO:0007669"/>
    <property type="project" value="InterPro"/>
</dbReference>
<dbReference type="AlphaFoldDB" id="B5Y8Y7"/>
<reference evidence="8 9" key="2">
    <citation type="journal article" date="2014" name="Genome Announc.">
        <title>Complete Genome Sequence of Coprothermobacter proteolyticus DSM 5265.</title>
        <authorList>
            <person name="Alexiev A."/>
            <person name="Coil D.A."/>
            <person name="Badger J.H."/>
            <person name="Enticknap J."/>
            <person name="Ward N."/>
            <person name="Robb F.T."/>
            <person name="Eisen J.A."/>
        </authorList>
    </citation>
    <scope>NUCLEOTIDE SEQUENCE [LARGE SCALE GENOMIC DNA]</scope>
    <source>
        <strain evidence="9">ATCC 35245 / DSM 5265 / OCM 4 / BT</strain>
    </source>
</reference>
<evidence type="ECO:0000256" key="4">
    <source>
        <dbReference type="ARBA" id="ARBA00023172"/>
    </source>
</evidence>
<comment type="subunit">
    <text evidence="6">Homotetramer. Forms an RuvA(8)-RuvB(12)-Holliday junction (HJ) complex. HJ DNA is sandwiched between 2 RuvA tetramers; dsDNA enters through RuvA and exits via RuvB. An RuvB hexamer assembles on each DNA strand where it exits the tetramer. Each RuvB hexamer is contacted by two RuvA subunits (via domain III) on 2 adjacent RuvB subunits; this complex drives branch migration. In the full resolvosome a probable DNA-RuvA(4)-RuvB(12)-RuvC(2) complex forms which resolves the HJ.</text>
</comment>
<evidence type="ECO:0000313" key="8">
    <source>
        <dbReference type="EMBL" id="ACI17678.1"/>
    </source>
</evidence>
<comment type="subcellular location">
    <subcellularLocation>
        <location evidence="6">Cytoplasm</location>
    </subcellularLocation>
</comment>
<evidence type="ECO:0000259" key="7">
    <source>
        <dbReference type="SMART" id="SM00278"/>
    </source>
</evidence>
<dbReference type="GO" id="GO:0000400">
    <property type="term" value="F:four-way junction DNA binding"/>
    <property type="evidence" value="ECO:0007669"/>
    <property type="project" value="UniProtKB-UniRule"/>
</dbReference>
<reference evidence="9" key="1">
    <citation type="submission" date="2008-08" db="EMBL/GenBank/DDBJ databases">
        <title>The complete genome sequence of Coprothermobacter proteolyticus strain ATCC 5245 / DSM 5265 / BT.</title>
        <authorList>
            <person name="Dodson R.J."/>
            <person name="Durkin A.S."/>
            <person name="Wu M."/>
            <person name="Eisen J."/>
            <person name="Sutton G."/>
        </authorList>
    </citation>
    <scope>NUCLEOTIDE SEQUENCE [LARGE SCALE GENOMIC DNA]</scope>
    <source>
        <strain evidence="9">ATCC 35245 / DSM 5265 / OCM 4 / BT</strain>
    </source>
</reference>
<dbReference type="InterPro" id="IPR000085">
    <property type="entry name" value="RuvA"/>
</dbReference>
<feature type="region of interest" description="Domain III" evidence="6">
    <location>
        <begin position="131"/>
        <end position="182"/>
    </location>
</feature>
<keyword evidence="3 6" id="KW-0238">DNA-binding</keyword>
<feature type="domain" description="Helix-hairpin-helix DNA-binding motif class 1" evidence="7">
    <location>
        <begin position="100"/>
        <end position="119"/>
    </location>
</feature>
<comment type="function">
    <text evidence="6">The RuvA-RuvB-RuvC complex processes Holliday junction (HJ) DNA during genetic recombination and DNA repair, while the RuvA-RuvB complex plays an important role in the rescue of blocked DNA replication forks via replication fork reversal (RFR). RuvA specifically binds to HJ cruciform DNA, conferring on it an open structure. The RuvB hexamer acts as an ATP-dependent pump, pulling dsDNA into and through the RuvAB complex. HJ branch migration allows RuvC to scan DNA until it finds its consensus sequence, where it cleaves and resolves the cruciform DNA.</text>
</comment>
<comment type="domain">
    <text evidence="6">Has three domains with a flexible linker between the domains II and III and assumes an 'L' shape. Domain III is highly mobile and contacts RuvB.</text>
</comment>
<name>B5Y8Y7_COPPD</name>
<dbReference type="EMBL" id="CP001145">
    <property type="protein sequence ID" value="ACI17678.1"/>
    <property type="molecule type" value="Genomic_DNA"/>
</dbReference>
<keyword evidence="8" id="KW-0347">Helicase</keyword>
<dbReference type="SMART" id="SM00278">
    <property type="entry name" value="HhH1"/>
    <property type="match status" value="2"/>
</dbReference>
<organism evidence="8 9">
    <name type="scientific">Coprothermobacter proteolyticus (strain ATCC 35245 / DSM 5265 / OCM 4 / BT)</name>
    <dbReference type="NCBI Taxonomy" id="309798"/>
    <lineage>
        <taxon>Bacteria</taxon>
        <taxon>Pseudomonadati</taxon>
        <taxon>Coprothermobacterota</taxon>
        <taxon>Coprothermobacteria</taxon>
        <taxon>Coprothermobacterales</taxon>
        <taxon>Coprothermobacteraceae</taxon>
        <taxon>Coprothermobacter</taxon>
    </lineage>
</organism>
<keyword evidence="4 6" id="KW-0233">DNA recombination</keyword>
<keyword evidence="8" id="KW-0547">Nucleotide-binding</keyword>
<evidence type="ECO:0000256" key="5">
    <source>
        <dbReference type="ARBA" id="ARBA00023204"/>
    </source>
</evidence>
<dbReference type="STRING" id="309798.COPRO5265_0903"/>
<dbReference type="HOGENOM" id="CLU_1479680_0_0_9"/>
<evidence type="ECO:0000313" key="9">
    <source>
        <dbReference type="Proteomes" id="UP000001732"/>
    </source>
</evidence>
<sequence length="182" mass="20698">MLLKVSGTLSQEDESYWFSLKTGLSIEVTRCTTRAGDGEYLFFVSFDNDIRVFVFSNKEEFGLFQVLKNVKGVGNIKASRILSLYDVQQLLNMIKAGDEHELALLPGIGERTAKRIVAELSGRLTHTRHDFDNDFMEVVNAACDLGYERNVVTELLNGSSEWRDKTLEDALRWVIRELNKKA</sequence>
<dbReference type="GO" id="GO:0048476">
    <property type="term" value="C:Holliday junction resolvase complex"/>
    <property type="evidence" value="ECO:0007669"/>
    <property type="project" value="UniProtKB-UniRule"/>
</dbReference>
<keyword evidence="2 6" id="KW-0227">DNA damage</keyword>
<evidence type="ECO:0000256" key="6">
    <source>
        <dbReference type="HAMAP-Rule" id="MF_00031"/>
    </source>
</evidence>
<comment type="similarity">
    <text evidence="6">Belongs to the RuvA family.</text>
</comment>
<keyword evidence="8" id="KW-0378">Hydrolase</keyword>
<dbReference type="OrthoDB" id="5293449at2"/>
<evidence type="ECO:0000256" key="2">
    <source>
        <dbReference type="ARBA" id="ARBA00022763"/>
    </source>
</evidence>
<dbReference type="NCBIfam" id="TIGR00084">
    <property type="entry name" value="ruvA"/>
    <property type="match status" value="1"/>
</dbReference>
<dbReference type="Gene3D" id="1.10.150.20">
    <property type="entry name" value="5' to 3' exonuclease, C-terminal subdomain"/>
    <property type="match status" value="1"/>
</dbReference>
<dbReference type="RefSeq" id="WP_012544330.1">
    <property type="nucleotide sequence ID" value="NC_011295.1"/>
</dbReference>
<dbReference type="GO" id="GO:0005737">
    <property type="term" value="C:cytoplasm"/>
    <property type="evidence" value="ECO:0007669"/>
    <property type="project" value="UniProtKB-SubCell"/>
</dbReference>
<dbReference type="GO" id="GO:0006310">
    <property type="term" value="P:DNA recombination"/>
    <property type="evidence" value="ECO:0007669"/>
    <property type="project" value="UniProtKB-UniRule"/>
</dbReference>
<dbReference type="GO" id="GO:0006281">
    <property type="term" value="P:DNA repair"/>
    <property type="evidence" value="ECO:0007669"/>
    <property type="project" value="UniProtKB-UniRule"/>
</dbReference>
<protein>
    <recommendedName>
        <fullName evidence="6">Holliday junction branch migration complex subunit RuvA</fullName>
    </recommendedName>
</protein>
<keyword evidence="1 6" id="KW-0963">Cytoplasm</keyword>
<keyword evidence="9" id="KW-1185">Reference proteome</keyword>
<proteinExistence type="inferred from homology"/>
<dbReference type="SUPFAM" id="SSF47781">
    <property type="entry name" value="RuvA domain 2-like"/>
    <property type="match status" value="1"/>
</dbReference>
<gene>
    <name evidence="6" type="primary">ruvA</name>
    <name evidence="8" type="ordered locus">COPRO5265_0903</name>
</gene>
<dbReference type="HAMAP" id="MF_00031">
    <property type="entry name" value="DNA_HJ_migration_RuvA"/>
    <property type="match status" value="1"/>
</dbReference>
<evidence type="ECO:0000256" key="3">
    <source>
        <dbReference type="ARBA" id="ARBA00023125"/>
    </source>
</evidence>
<feature type="domain" description="Helix-hairpin-helix DNA-binding motif class 1" evidence="7">
    <location>
        <begin position="65"/>
        <end position="84"/>
    </location>
</feature>
<dbReference type="InterPro" id="IPR003583">
    <property type="entry name" value="Hlx-hairpin-Hlx_DNA-bd_motif"/>
</dbReference>
<accession>B5Y8Y7</accession>
<dbReference type="GO" id="GO:0016787">
    <property type="term" value="F:hydrolase activity"/>
    <property type="evidence" value="ECO:0007669"/>
    <property type="project" value="UniProtKB-KW"/>
</dbReference>
<dbReference type="KEGG" id="cpo:COPRO5265_0903"/>